<sequence>MDQIARALHWVQQVGWDINFEFWEKTGKNTCLFYCLILTHKLAGGFLGGVYFL</sequence>
<protein>
    <submittedName>
        <fullName evidence="2">Uncharacterized protein</fullName>
    </submittedName>
</protein>
<name>A0A378PU04_MORBO</name>
<dbReference type="AlphaFoldDB" id="A0A378PU04"/>
<keyword evidence="1" id="KW-0812">Transmembrane</keyword>
<organism evidence="2 3">
    <name type="scientific">Moraxella bovis</name>
    <dbReference type="NCBI Taxonomy" id="476"/>
    <lineage>
        <taxon>Bacteria</taxon>
        <taxon>Pseudomonadati</taxon>
        <taxon>Pseudomonadota</taxon>
        <taxon>Gammaproteobacteria</taxon>
        <taxon>Moraxellales</taxon>
        <taxon>Moraxellaceae</taxon>
        <taxon>Moraxella</taxon>
    </lineage>
</organism>
<reference evidence="2 3" key="1">
    <citation type="submission" date="2018-06" db="EMBL/GenBank/DDBJ databases">
        <authorList>
            <consortium name="Pathogen Informatics"/>
            <person name="Doyle S."/>
        </authorList>
    </citation>
    <scope>NUCLEOTIDE SEQUENCE [LARGE SCALE GENOMIC DNA]</scope>
    <source>
        <strain evidence="2 3">NCTC9426</strain>
    </source>
</reference>
<evidence type="ECO:0000313" key="3">
    <source>
        <dbReference type="Proteomes" id="UP000254133"/>
    </source>
</evidence>
<feature type="transmembrane region" description="Helical" evidence="1">
    <location>
        <begin position="31"/>
        <end position="52"/>
    </location>
</feature>
<dbReference type="EMBL" id="UGPZ01000002">
    <property type="protein sequence ID" value="STY90232.1"/>
    <property type="molecule type" value="Genomic_DNA"/>
</dbReference>
<accession>A0A378PU04</accession>
<keyword evidence="1" id="KW-1133">Transmembrane helix</keyword>
<dbReference type="Proteomes" id="UP000254133">
    <property type="component" value="Unassembled WGS sequence"/>
</dbReference>
<evidence type="ECO:0000313" key="2">
    <source>
        <dbReference type="EMBL" id="STY90232.1"/>
    </source>
</evidence>
<keyword evidence="1" id="KW-0472">Membrane</keyword>
<evidence type="ECO:0000256" key="1">
    <source>
        <dbReference type="SAM" id="Phobius"/>
    </source>
</evidence>
<gene>
    <name evidence="2" type="ORF">NCTC9426_00239</name>
</gene>
<proteinExistence type="predicted"/>